<keyword evidence="2" id="KW-0812">Transmembrane</keyword>
<evidence type="ECO:0000256" key="2">
    <source>
        <dbReference type="SAM" id="Phobius"/>
    </source>
</evidence>
<evidence type="ECO:0000313" key="4">
    <source>
        <dbReference type="Proteomes" id="UP001583280"/>
    </source>
</evidence>
<dbReference type="Proteomes" id="UP001583280">
    <property type="component" value="Unassembled WGS sequence"/>
</dbReference>
<dbReference type="CDD" id="cd12148">
    <property type="entry name" value="fungal_TF_MHR"/>
    <property type="match status" value="1"/>
</dbReference>
<reference evidence="3 4" key="1">
    <citation type="journal article" date="2024" name="IMA Fungus">
        <title>IMA Genome - F19 : A genome assembly and annotation guide to empower mycologists, including annotated draft genome sequences of Ceratocystis pirilliformis, Diaporthe australafricana, Fusarium ophioides, Paecilomyces lecythidis, and Sporothrix stenoceras.</title>
        <authorList>
            <person name="Aylward J."/>
            <person name="Wilson A.M."/>
            <person name="Visagie C.M."/>
            <person name="Spraker J."/>
            <person name="Barnes I."/>
            <person name="Buitendag C."/>
            <person name="Ceriani C."/>
            <person name="Del Mar Angel L."/>
            <person name="du Plessis D."/>
            <person name="Fuchs T."/>
            <person name="Gasser K."/>
            <person name="Kramer D."/>
            <person name="Li W."/>
            <person name="Munsamy K."/>
            <person name="Piso A."/>
            <person name="Price J.L."/>
            <person name="Sonnekus B."/>
            <person name="Thomas C."/>
            <person name="van der Nest A."/>
            <person name="van Dijk A."/>
            <person name="van Heerden A."/>
            <person name="van Vuuren N."/>
            <person name="Yilmaz N."/>
            <person name="Duong T.A."/>
            <person name="van der Merwe N.A."/>
            <person name="Wingfield M.J."/>
            <person name="Wingfield B.D."/>
        </authorList>
    </citation>
    <scope>NUCLEOTIDE SEQUENCE [LARGE SCALE GENOMIC DNA]</scope>
    <source>
        <strain evidence="3 4">CMW 12675</strain>
    </source>
</reference>
<feature type="compositionally biased region" description="Polar residues" evidence="1">
    <location>
        <begin position="419"/>
        <end position="437"/>
    </location>
</feature>
<evidence type="ECO:0000256" key="1">
    <source>
        <dbReference type="SAM" id="MobiDB-lite"/>
    </source>
</evidence>
<proteinExistence type="predicted"/>
<comment type="caution">
    <text evidence="3">The sequence shown here is derived from an EMBL/GenBank/DDBJ whole genome shotgun (WGS) entry which is preliminary data.</text>
</comment>
<protein>
    <submittedName>
        <fullName evidence="3">Uncharacterized protein</fullName>
    </submittedName>
</protein>
<gene>
    <name evidence="3" type="ORF">Cpir12675_000407</name>
</gene>
<feature type="compositionally biased region" description="Basic and acidic residues" evidence="1">
    <location>
        <begin position="333"/>
        <end position="344"/>
    </location>
</feature>
<keyword evidence="2" id="KW-0472">Membrane</keyword>
<organism evidence="3 4">
    <name type="scientific">Ceratocystis pirilliformis</name>
    <dbReference type="NCBI Taxonomy" id="259994"/>
    <lineage>
        <taxon>Eukaryota</taxon>
        <taxon>Fungi</taxon>
        <taxon>Dikarya</taxon>
        <taxon>Ascomycota</taxon>
        <taxon>Pezizomycotina</taxon>
        <taxon>Sordariomycetes</taxon>
        <taxon>Hypocreomycetidae</taxon>
        <taxon>Microascales</taxon>
        <taxon>Ceratocystidaceae</taxon>
        <taxon>Ceratocystis</taxon>
    </lineage>
</organism>
<feature type="compositionally biased region" description="Polar residues" evidence="1">
    <location>
        <begin position="382"/>
        <end position="396"/>
    </location>
</feature>
<accession>A0ABR3ZLE7</accession>
<keyword evidence="4" id="KW-1185">Reference proteome</keyword>
<sequence length="437" mass="48155">MPSYQIPLPPAPGRKPEPVCTPAADQTSGLSHVSYPAAAVIYHASILFAAKFPDLPFVHLPSVARDCTSLARPKIQPSVGVQTVRAAVRALYVALVGLVAPLMGGEGTTSGQIVLWVDMARETAMAGLHLPDVVLVQTLAVLAMREWGLGRAHEAWMYSDHAHLLAVEGFDIWYDVLRWVVSGGRRRFPHESPWELDAAWMKLRERLRLWRRRHGRRLCFPETSVETVLWLGLTVTAIVAGSIPLLCCGLMNSICWNMRLFSCDYDLRDMLPAHEFESQSQYSGTGPRTRCCVPRRVLPHLASGNGWWTTIHQLKELYQRASRDGHAFQGGKPRNDYLRFESSIHDPTGMPPEQHSHSPNIARMDRDDTSMSTVAHGKPATPENNQNQQPPATSDSVRPEANPDASAEADPEANPTDIVGNNQAAVSTAQTAGFASD</sequence>
<keyword evidence="2" id="KW-1133">Transmembrane helix</keyword>
<evidence type="ECO:0000313" key="3">
    <source>
        <dbReference type="EMBL" id="KAL1901538.1"/>
    </source>
</evidence>
<name>A0ABR3ZLE7_9PEZI</name>
<feature type="transmembrane region" description="Helical" evidence="2">
    <location>
        <begin position="228"/>
        <end position="251"/>
    </location>
</feature>
<dbReference type="EMBL" id="JAWDJO010000005">
    <property type="protein sequence ID" value="KAL1901538.1"/>
    <property type="molecule type" value="Genomic_DNA"/>
</dbReference>
<feature type="region of interest" description="Disordered" evidence="1">
    <location>
        <begin position="325"/>
        <end position="437"/>
    </location>
</feature>